<keyword evidence="8" id="KW-0547">Nucleotide-binding</keyword>
<dbReference type="Pfam" id="PF06480">
    <property type="entry name" value="FtsH_ext"/>
    <property type="match status" value="1"/>
</dbReference>
<proteinExistence type="inferred from homology"/>
<dbReference type="PANTHER" id="PTHR43655:SF2">
    <property type="entry name" value="AFG3 LIKE MATRIX AAA PEPTIDASE SUBUNIT 2, ISOFORM A"/>
    <property type="match status" value="1"/>
</dbReference>
<feature type="compositionally biased region" description="Basic and acidic residues" evidence="16">
    <location>
        <begin position="872"/>
        <end position="913"/>
    </location>
</feature>
<dbReference type="FunFam" id="3.40.50.300:FF:000001">
    <property type="entry name" value="ATP-dependent zinc metalloprotease FtsH"/>
    <property type="match status" value="1"/>
</dbReference>
<evidence type="ECO:0000256" key="16">
    <source>
        <dbReference type="SAM" id="MobiDB-lite"/>
    </source>
</evidence>
<dbReference type="InterPro" id="IPR041569">
    <property type="entry name" value="AAA_lid_3"/>
</dbReference>
<dbReference type="GO" id="GO:0005745">
    <property type="term" value="C:m-AAA complex"/>
    <property type="evidence" value="ECO:0007669"/>
    <property type="project" value="TreeGrafter"/>
</dbReference>
<dbReference type="InterPro" id="IPR003593">
    <property type="entry name" value="AAA+_ATPase"/>
</dbReference>
<evidence type="ECO:0000256" key="17">
    <source>
        <dbReference type="SAM" id="Phobius"/>
    </source>
</evidence>
<comment type="similarity">
    <text evidence="3">In the C-terminal section; belongs to the peptidase M41 family.</text>
</comment>
<evidence type="ECO:0000256" key="2">
    <source>
        <dbReference type="ARBA" id="ARBA00004225"/>
    </source>
</evidence>
<dbReference type="GO" id="GO:0005524">
    <property type="term" value="F:ATP binding"/>
    <property type="evidence" value="ECO:0007669"/>
    <property type="project" value="UniProtKB-KW"/>
</dbReference>
<evidence type="ECO:0000256" key="12">
    <source>
        <dbReference type="ARBA" id="ARBA00022989"/>
    </source>
</evidence>
<evidence type="ECO:0000256" key="7">
    <source>
        <dbReference type="ARBA" id="ARBA00022723"/>
    </source>
</evidence>
<dbReference type="SMART" id="SM00382">
    <property type="entry name" value="AAA"/>
    <property type="match status" value="1"/>
</dbReference>
<dbReference type="InterPro" id="IPR003959">
    <property type="entry name" value="ATPase_AAA_core"/>
</dbReference>
<dbReference type="FunFam" id="1.10.8.60:FF:000019">
    <property type="entry name" value="AFG3-like AAA ATPase 2"/>
    <property type="match status" value="1"/>
</dbReference>
<keyword evidence="5 19" id="KW-0645">Protease</keyword>
<evidence type="ECO:0000256" key="3">
    <source>
        <dbReference type="ARBA" id="ARBA00010044"/>
    </source>
</evidence>
<comment type="cofactor">
    <cofactor evidence="1">
        <name>Zn(2+)</name>
        <dbReference type="ChEBI" id="CHEBI:29105"/>
    </cofactor>
</comment>
<dbReference type="SUPFAM" id="SSF52540">
    <property type="entry name" value="P-loop containing nucleoside triphosphate hydrolases"/>
    <property type="match status" value="1"/>
</dbReference>
<evidence type="ECO:0000256" key="11">
    <source>
        <dbReference type="ARBA" id="ARBA00022840"/>
    </source>
</evidence>
<dbReference type="EMBL" id="FLQV01000358">
    <property type="protein sequence ID" value="SBS90995.1"/>
    <property type="molecule type" value="Genomic_DNA"/>
</dbReference>
<dbReference type="InterPro" id="IPR037219">
    <property type="entry name" value="Peptidase_M41-like"/>
</dbReference>
<dbReference type="InterPro" id="IPR003960">
    <property type="entry name" value="ATPase_AAA_CS"/>
</dbReference>
<keyword evidence="12 17" id="KW-1133">Transmembrane helix</keyword>
<evidence type="ECO:0000256" key="13">
    <source>
        <dbReference type="ARBA" id="ARBA00023049"/>
    </source>
</evidence>
<evidence type="ECO:0000256" key="15">
    <source>
        <dbReference type="ARBA" id="ARBA00023136"/>
    </source>
</evidence>
<dbReference type="GO" id="GO:0004222">
    <property type="term" value="F:metalloendopeptidase activity"/>
    <property type="evidence" value="ECO:0007669"/>
    <property type="project" value="InterPro"/>
</dbReference>
<keyword evidence="11" id="KW-0067">ATP-binding</keyword>
<dbReference type="Gene3D" id="1.20.58.760">
    <property type="entry name" value="Peptidase M41"/>
    <property type="match status" value="1"/>
</dbReference>
<reference evidence="20" key="1">
    <citation type="submission" date="2016-05" db="EMBL/GenBank/DDBJ databases">
        <authorList>
            <person name="Naeem Raeece"/>
        </authorList>
    </citation>
    <scope>NUCLEOTIDE SEQUENCE [LARGE SCALE GENOMIC DNA]</scope>
</reference>
<dbReference type="FunFam" id="1.20.58.760:FF:000003">
    <property type="entry name" value="AFG3-like AAA ATPase 2"/>
    <property type="match status" value="1"/>
</dbReference>
<dbReference type="InterPro" id="IPR005936">
    <property type="entry name" value="FtsH"/>
</dbReference>
<gene>
    <name evidence="19" type="ORF">POVCU1_019550</name>
</gene>
<feature type="compositionally biased region" description="Basic and acidic residues" evidence="16">
    <location>
        <begin position="924"/>
        <end position="934"/>
    </location>
</feature>
<dbReference type="InterPro" id="IPR027417">
    <property type="entry name" value="P-loop_NTPase"/>
</dbReference>
<evidence type="ECO:0000256" key="14">
    <source>
        <dbReference type="ARBA" id="ARBA00023128"/>
    </source>
</evidence>
<organism evidence="19 20">
    <name type="scientific">Plasmodium ovale curtisi</name>
    <dbReference type="NCBI Taxonomy" id="864141"/>
    <lineage>
        <taxon>Eukaryota</taxon>
        <taxon>Sar</taxon>
        <taxon>Alveolata</taxon>
        <taxon>Apicomplexa</taxon>
        <taxon>Aconoidasida</taxon>
        <taxon>Haemosporida</taxon>
        <taxon>Plasmodiidae</taxon>
        <taxon>Plasmodium</taxon>
        <taxon>Plasmodium (Plasmodium)</taxon>
    </lineage>
</organism>
<dbReference type="GO" id="GO:0004176">
    <property type="term" value="F:ATP-dependent peptidase activity"/>
    <property type="evidence" value="ECO:0007669"/>
    <property type="project" value="InterPro"/>
</dbReference>
<protein>
    <submittedName>
        <fullName evidence="19">ATP-dependent zinc metalloprotease FTSH, putative</fullName>
    </submittedName>
</protein>
<evidence type="ECO:0000313" key="20">
    <source>
        <dbReference type="Proteomes" id="UP000078546"/>
    </source>
</evidence>
<keyword evidence="7" id="KW-0479">Metal-binding</keyword>
<keyword evidence="10" id="KW-0862">Zinc</keyword>
<name>A0A1A8WIC7_PLAOA</name>
<evidence type="ECO:0000313" key="19">
    <source>
        <dbReference type="EMBL" id="SBS90995.1"/>
    </source>
</evidence>
<dbReference type="Gene3D" id="3.40.1690.20">
    <property type="match status" value="1"/>
</dbReference>
<keyword evidence="14" id="KW-0496">Mitochondrion</keyword>
<dbReference type="GO" id="GO:0034982">
    <property type="term" value="P:mitochondrial protein processing"/>
    <property type="evidence" value="ECO:0007669"/>
    <property type="project" value="TreeGrafter"/>
</dbReference>
<accession>A0A1A8WIC7</accession>
<dbReference type="InterPro" id="IPR000642">
    <property type="entry name" value="Peptidase_M41"/>
</dbReference>
<evidence type="ECO:0000256" key="8">
    <source>
        <dbReference type="ARBA" id="ARBA00022741"/>
    </source>
</evidence>
<dbReference type="PANTHER" id="PTHR43655">
    <property type="entry name" value="ATP-DEPENDENT PROTEASE"/>
    <property type="match status" value="1"/>
</dbReference>
<dbReference type="Gene3D" id="3.40.50.300">
    <property type="entry name" value="P-loop containing nucleotide triphosphate hydrolases"/>
    <property type="match status" value="1"/>
</dbReference>
<sequence>MHRSHALRTSGRRLFRGSRAFDRTWRASELWQAAKRCLNTVTCVKQEKKKIEKICADAATAAAMVTHRKGKITEVDFSMASFLQILQNRWGGDEVNSETTAPAVPIVPVVSVTPAAIIVRILGKLAKKCHRGHGFANRGSFAKWKQGLRTLWGEVYRDNCYSRDNRDKCSDRIDWIGLPLGQVLRMHLSKVPKGFERFERFDKKPGGSNAFKPEEEKKKNFDSYFFYIFFLLLLLFLLCVDSNSLYNEITQNDFFYNYLSKGYVEKVKLINKDYVKAYLNKHGIEKYHRKYVSFRIGNSDSFERKVEGIQREMNIKREEIIEVQYVNETNLLNEIKGYIPSILFFLLLIFLFQKITLKNVTNSGMDRLFKFSKVTPINKSNFKTDVTFASVAGMKQAKEEIMEFVDFLKNSTKYENLGAKIPKGALLCGAPGTGKTLLAKAVAGEANVPFFNISGSDFIEVFVGIGPSRVRELFAQARKHSPSIIFIDEIDAVGRKRSKGGFAGGGNDERENTLNQMLVEMDGFHTSNDKVIVLAGTNRIDILDPAITRPGRFDRIVNISKPDINERSEIFQVHLKKLKLYKNLDLQNVSYILASLTPGFVGADIANVVNEGAIQCARRSSNILGVQMKDFEIAIERIIGGLPKYSSIISPLEKKIISYHETGHALIGWFLEFSEPVLKISIIPRNNGALGYSQHLSEEIMLFSKEAIHDKIAVILGGRAAEELFMGKITTGAIDDLNKVTQLCYSYVSQYGMNKEIGLVSFQQNSNNDYTFYRPHSECLAHQIDNEVRILIESQYKRVKSILLKNEKHVHNLANLLYNKETLSYHDIVQCVGERPYPVKSNYEKFVKANPYKEVLHETVPCQANQSSSEHPSSEHPSSEHPSGEHPSDEHPSDEHPSDEHPSDEHPSDEHPSSENPCGGQPIGEKHVSGEGRGENTNARNGAEAEGKMSNANIR</sequence>
<dbReference type="CDD" id="cd19501">
    <property type="entry name" value="RecA-like_FtsH"/>
    <property type="match status" value="1"/>
</dbReference>
<dbReference type="Pfam" id="PF17862">
    <property type="entry name" value="AAA_lid_3"/>
    <property type="match status" value="1"/>
</dbReference>
<dbReference type="HAMAP" id="MF_01458">
    <property type="entry name" value="FtsH"/>
    <property type="match status" value="1"/>
</dbReference>
<evidence type="ECO:0000256" key="4">
    <source>
        <dbReference type="ARBA" id="ARBA00010550"/>
    </source>
</evidence>
<dbReference type="Proteomes" id="UP000078546">
    <property type="component" value="Unassembled WGS sequence"/>
</dbReference>
<dbReference type="InterPro" id="IPR050928">
    <property type="entry name" value="ATP-dep_Zn_Metalloprotease"/>
</dbReference>
<keyword evidence="13 19" id="KW-0482">Metalloprotease</keyword>
<dbReference type="InterPro" id="IPR011546">
    <property type="entry name" value="Pept_M41_FtsH_extracell"/>
</dbReference>
<dbReference type="SUPFAM" id="SSF140990">
    <property type="entry name" value="FtsH protease domain-like"/>
    <property type="match status" value="1"/>
</dbReference>
<evidence type="ECO:0000256" key="1">
    <source>
        <dbReference type="ARBA" id="ARBA00001947"/>
    </source>
</evidence>
<comment type="subcellular location">
    <subcellularLocation>
        <location evidence="2">Mitochondrion membrane</location>
        <topology evidence="2">Multi-pass membrane protein</topology>
    </subcellularLocation>
</comment>
<feature type="transmembrane region" description="Helical" evidence="17">
    <location>
        <begin position="224"/>
        <end position="246"/>
    </location>
</feature>
<evidence type="ECO:0000256" key="10">
    <source>
        <dbReference type="ARBA" id="ARBA00022833"/>
    </source>
</evidence>
<evidence type="ECO:0000259" key="18">
    <source>
        <dbReference type="SMART" id="SM00382"/>
    </source>
</evidence>
<feature type="region of interest" description="Disordered" evidence="16">
    <location>
        <begin position="862"/>
        <end position="955"/>
    </location>
</feature>
<dbReference type="Gene3D" id="1.10.8.60">
    <property type="match status" value="1"/>
</dbReference>
<evidence type="ECO:0000256" key="9">
    <source>
        <dbReference type="ARBA" id="ARBA00022801"/>
    </source>
</evidence>
<dbReference type="Pfam" id="PF00004">
    <property type="entry name" value="AAA"/>
    <property type="match status" value="1"/>
</dbReference>
<dbReference type="AlphaFoldDB" id="A0A1A8WIC7"/>
<keyword evidence="15 17" id="KW-0472">Membrane</keyword>
<evidence type="ECO:0000256" key="6">
    <source>
        <dbReference type="ARBA" id="ARBA00022692"/>
    </source>
</evidence>
<feature type="domain" description="AAA+ ATPase" evidence="18">
    <location>
        <begin position="421"/>
        <end position="563"/>
    </location>
</feature>
<keyword evidence="9" id="KW-0378">Hydrolase</keyword>
<evidence type="ECO:0000256" key="5">
    <source>
        <dbReference type="ARBA" id="ARBA00022670"/>
    </source>
</evidence>
<dbReference type="Pfam" id="PF01434">
    <property type="entry name" value="Peptidase_M41"/>
    <property type="match status" value="1"/>
</dbReference>
<comment type="similarity">
    <text evidence="4">In the N-terminal section; belongs to the AAA ATPase family.</text>
</comment>
<dbReference type="GO" id="GO:0016887">
    <property type="term" value="F:ATP hydrolysis activity"/>
    <property type="evidence" value="ECO:0007669"/>
    <property type="project" value="InterPro"/>
</dbReference>
<dbReference type="PROSITE" id="PS00674">
    <property type="entry name" value="AAA"/>
    <property type="match status" value="1"/>
</dbReference>
<keyword evidence="6 17" id="KW-0812">Transmembrane</keyword>
<dbReference type="NCBIfam" id="TIGR01241">
    <property type="entry name" value="FtsH_fam"/>
    <property type="match status" value="1"/>
</dbReference>
<dbReference type="GO" id="GO:0008270">
    <property type="term" value="F:zinc ion binding"/>
    <property type="evidence" value="ECO:0007669"/>
    <property type="project" value="InterPro"/>
</dbReference>